<dbReference type="EMBL" id="SKFG01000001">
    <property type="protein sequence ID" value="TCZ80848.1"/>
    <property type="molecule type" value="Genomic_DNA"/>
</dbReference>
<evidence type="ECO:0000313" key="1">
    <source>
        <dbReference type="EMBL" id="TCZ80848.1"/>
    </source>
</evidence>
<dbReference type="Proteomes" id="UP000295418">
    <property type="component" value="Unassembled WGS sequence"/>
</dbReference>
<protein>
    <recommendedName>
        <fullName evidence="3">VCBS repeat-containing protein</fullName>
    </recommendedName>
</protein>
<dbReference type="InterPro" id="IPR028994">
    <property type="entry name" value="Integrin_alpha_N"/>
</dbReference>
<sequence length="186" mass="20069">MLKRLILSGITVTALLGISGCGMIATPIDLIKPPVSQGNLHNDTFSHSLRNLLPEGARLLTSTHGEGTSGISFGDVDGDGISEALVIYDVGVINERTLKAVLLKQQNEKWRIVWDTKGFGYGLDYVGLSDLNKDGCAEIILGWTMGAGGNGLEIYEWINNGVELKVKKGYQGHLDFDDLPSNHNST</sequence>
<keyword evidence="2" id="KW-1185">Reference proteome</keyword>
<evidence type="ECO:0000313" key="2">
    <source>
        <dbReference type="Proteomes" id="UP000295418"/>
    </source>
</evidence>
<dbReference type="RefSeq" id="WP_132415559.1">
    <property type="nucleotide sequence ID" value="NZ_SKFG01000001.1"/>
</dbReference>
<proteinExistence type="predicted"/>
<evidence type="ECO:0008006" key="3">
    <source>
        <dbReference type="Google" id="ProtNLM"/>
    </source>
</evidence>
<dbReference type="PROSITE" id="PS51257">
    <property type="entry name" value="PROKAR_LIPOPROTEIN"/>
    <property type="match status" value="1"/>
</dbReference>
<dbReference type="SUPFAM" id="SSF69318">
    <property type="entry name" value="Integrin alpha N-terminal domain"/>
    <property type="match status" value="1"/>
</dbReference>
<gene>
    <name evidence="1" type="ORF">E0485_00705</name>
</gene>
<dbReference type="AlphaFoldDB" id="A0A4R4ER14"/>
<comment type="caution">
    <text evidence="1">The sequence shown here is derived from an EMBL/GenBank/DDBJ whole genome shotgun (WGS) entry which is preliminary data.</text>
</comment>
<reference evidence="1 2" key="1">
    <citation type="submission" date="2019-03" db="EMBL/GenBank/DDBJ databases">
        <authorList>
            <person name="Kim M.K.M."/>
        </authorList>
    </citation>
    <scope>NUCLEOTIDE SEQUENCE [LARGE SCALE GENOMIC DNA]</scope>
    <source>
        <strain evidence="1 2">18JY21-1</strain>
    </source>
</reference>
<dbReference type="OrthoDB" id="2650714at2"/>
<accession>A0A4R4ER14</accession>
<organism evidence="1 2">
    <name type="scientific">Paenibacillus albiflavus</name>
    <dbReference type="NCBI Taxonomy" id="2545760"/>
    <lineage>
        <taxon>Bacteria</taxon>
        <taxon>Bacillati</taxon>
        <taxon>Bacillota</taxon>
        <taxon>Bacilli</taxon>
        <taxon>Bacillales</taxon>
        <taxon>Paenibacillaceae</taxon>
        <taxon>Paenibacillus</taxon>
    </lineage>
</organism>
<name>A0A4R4ER14_9BACL</name>